<comment type="caution">
    <text evidence="2">The sequence shown here is derived from an EMBL/GenBank/DDBJ whole genome shotgun (WGS) entry which is preliminary data.</text>
</comment>
<evidence type="ECO:0000313" key="2">
    <source>
        <dbReference type="EMBL" id="MDT7831711.1"/>
    </source>
</evidence>
<evidence type="ECO:0000313" key="3">
    <source>
        <dbReference type="Proteomes" id="UP001257277"/>
    </source>
</evidence>
<evidence type="ECO:0008006" key="4">
    <source>
        <dbReference type="Google" id="ProtNLM"/>
    </source>
</evidence>
<organism evidence="2 3">
    <name type="scientific">Asprobacillus argus</name>
    <dbReference type="NCBI Taxonomy" id="3076534"/>
    <lineage>
        <taxon>Bacteria</taxon>
        <taxon>Pseudomonadati</taxon>
        <taxon>Bacteroidota</taxon>
        <taxon>Flavobacteriia</taxon>
        <taxon>Flavobacteriales</taxon>
        <taxon>Flavobacteriaceae</taxon>
        <taxon>Asprobacillus</taxon>
    </lineage>
</organism>
<proteinExistence type="predicted"/>
<evidence type="ECO:0000256" key="1">
    <source>
        <dbReference type="SAM" id="SignalP"/>
    </source>
</evidence>
<protein>
    <recommendedName>
        <fullName evidence="4">DUF5626 domain-containing protein</fullName>
    </recommendedName>
</protein>
<dbReference type="EMBL" id="JAVTTO010000002">
    <property type="protein sequence ID" value="MDT7831711.1"/>
    <property type="molecule type" value="Genomic_DNA"/>
</dbReference>
<feature type="chain" id="PRO_5046746600" description="DUF5626 domain-containing protein" evidence="1">
    <location>
        <begin position="18"/>
        <end position="162"/>
    </location>
</feature>
<dbReference type="RefSeq" id="WP_349240969.1">
    <property type="nucleotide sequence ID" value="NZ_JAVTTO010000002.1"/>
</dbReference>
<keyword evidence="1" id="KW-0732">Signal</keyword>
<name>A0ABU3LDC3_9FLAO</name>
<keyword evidence="3" id="KW-1185">Reference proteome</keyword>
<accession>A0ABU3LDC3</accession>
<reference evidence="2 3" key="1">
    <citation type="submission" date="2023-09" db="EMBL/GenBank/DDBJ databases">
        <title>Novel taxa isolated from Blanes Bay.</title>
        <authorList>
            <person name="Rey-Velasco X."/>
            <person name="Lucena T."/>
        </authorList>
    </citation>
    <scope>NUCLEOTIDE SEQUENCE [LARGE SCALE GENOMIC DNA]</scope>
    <source>
        <strain evidence="2 3">S356</strain>
    </source>
</reference>
<sequence>MKKFNFVLVLLVLGVMAMSFTSTPTNNEKINEGAELLLKIDLPSEVDTQGWGSWNTTDCLRGLDFRVKNGGYNKYAKKYRWSIQFRNRYKNKIHFSYKAVAPSEKYDIRRSGKTTDRLHVNGNYGTRGSYYLVKSSNSIYVYVNRVRIGPKDYGTGYYNCDK</sequence>
<dbReference type="Proteomes" id="UP001257277">
    <property type="component" value="Unassembled WGS sequence"/>
</dbReference>
<feature type="signal peptide" evidence="1">
    <location>
        <begin position="1"/>
        <end position="17"/>
    </location>
</feature>
<gene>
    <name evidence="2" type="ORF">RQM59_04930</name>
</gene>